<dbReference type="AlphaFoldDB" id="A0A543D428"/>
<evidence type="ECO:0000313" key="5">
    <source>
        <dbReference type="EMBL" id="TQM04096.1"/>
    </source>
</evidence>
<dbReference type="Gene3D" id="3.75.10.10">
    <property type="entry name" value="L-arginine/glycine Amidinotransferase, Chain A"/>
    <property type="match status" value="1"/>
</dbReference>
<dbReference type="Gene3D" id="1.10.3930.10">
    <property type="entry name" value="Arginine deiminase"/>
    <property type="match status" value="1"/>
</dbReference>
<accession>A0A543D428</accession>
<dbReference type="PIRSF" id="PIRSF006356">
    <property type="entry name" value="Arg_deiminase"/>
    <property type="match status" value="1"/>
</dbReference>
<dbReference type="OrthoDB" id="9807502at2"/>
<reference evidence="5 6" key="1">
    <citation type="submission" date="2019-06" db="EMBL/GenBank/DDBJ databases">
        <title>Sequencing the genomes of 1000 actinobacteria strains.</title>
        <authorList>
            <person name="Klenk H.-P."/>
        </authorList>
    </citation>
    <scope>NUCLEOTIDE SEQUENCE [LARGE SCALE GENOMIC DNA]</scope>
    <source>
        <strain evidence="5 6">DSM 45301</strain>
    </source>
</reference>
<dbReference type="RefSeq" id="WP_142061200.1">
    <property type="nucleotide sequence ID" value="NZ_VFPA01000005.1"/>
</dbReference>
<dbReference type="PANTHER" id="PTHR47271:SF2">
    <property type="entry name" value="ARGININE DEIMINASE"/>
    <property type="match status" value="1"/>
</dbReference>
<dbReference type="HAMAP" id="MF_00242">
    <property type="entry name" value="Arg_deiminase"/>
    <property type="match status" value="1"/>
</dbReference>
<gene>
    <name evidence="3" type="primary">arcA</name>
    <name evidence="5" type="ORF">FB558_7125</name>
</gene>
<comment type="subcellular location">
    <subcellularLocation>
        <location evidence="3">Cytoplasm</location>
    </subcellularLocation>
</comment>
<keyword evidence="6" id="KW-1185">Reference proteome</keyword>
<keyword evidence="2 3" id="KW-0378">Hydrolase</keyword>
<comment type="pathway">
    <text evidence="3">Amino-acid degradation; L-arginine degradation via ADI pathway; carbamoyl phosphate from L-arginine: step 1/2.</text>
</comment>
<evidence type="ECO:0000256" key="2">
    <source>
        <dbReference type="ARBA" id="ARBA00022801"/>
    </source>
</evidence>
<dbReference type="EC" id="3.5.3.6" evidence="3"/>
<comment type="similarity">
    <text evidence="1 3">Belongs to the arginine deiminase family.</text>
</comment>
<dbReference type="UniPathway" id="UPA00254">
    <property type="reaction ID" value="UER00364"/>
</dbReference>
<dbReference type="SUPFAM" id="SSF55909">
    <property type="entry name" value="Pentein"/>
    <property type="match status" value="1"/>
</dbReference>
<dbReference type="NCBIfam" id="NF002381">
    <property type="entry name" value="PRK01388.1"/>
    <property type="match status" value="1"/>
</dbReference>
<evidence type="ECO:0000256" key="3">
    <source>
        <dbReference type="HAMAP-Rule" id="MF_00242"/>
    </source>
</evidence>
<dbReference type="PRINTS" id="PR01466">
    <property type="entry name" value="ARGDEIMINASE"/>
</dbReference>
<comment type="catalytic activity">
    <reaction evidence="3">
        <text>L-arginine + H2O = L-citrulline + NH4(+)</text>
        <dbReference type="Rhea" id="RHEA:19597"/>
        <dbReference type="ChEBI" id="CHEBI:15377"/>
        <dbReference type="ChEBI" id="CHEBI:28938"/>
        <dbReference type="ChEBI" id="CHEBI:32682"/>
        <dbReference type="ChEBI" id="CHEBI:57743"/>
        <dbReference type="EC" id="3.5.3.6"/>
    </reaction>
</comment>
<protein>
    <recommendedName>
        <fullName evidence="3">Arginine deiminase</fullName>
        <shortName evidence="3">ADI</shortName>
        <ecNumber evidence="3">3.5.3.6</ecNumber>
    </recommendedName>
    <alternativeName>
        <fullName evidence="3">Arginine dihydrolase</fullName>
        <shortName evidence="3">AD</shortName>
    </alternativeName>
</protein>
<dbReference type="Proteomes" id="UP000315677">
    <property type="component" value="Unassembled WGS sequence"/>
</dbReference>
<dbReference type="Pfam" id="PF02274">
    <property type="entry name" value="ADI"/>
    <property type="match status" value="1"/>
</dbReference>
<dbReference type="GO" id="GO:0005737">
    <property type="term" value="C:cytoplasm"/>
    <property type="evidence" value="ECO:0007669"/>
    <property type="project" value="UniProtKB-SubCell"/>
</dbReference>
<comment type="caution">
    <text evidence="5">The sequence shown here is derived from an EMBL/GenBank/DDBJ whole genome shotgun (WGS) entry which is preliminary data.</text>
</comment>
<proteinExistence type="inferred from homology"/>
<evidence type="ECO:0000313" key="6">
    <source>
        <dbReference type="Proteomes" id="UP000315677"/>
    </source>
</evidence>
<evidence type="ECO:0000256" key="4">
    <source>
        <dbReference type="PIRSR" id="PIRSR006356-1"/>
    </source>
</evidence>
<dbReference type="GO" id="GO:0016990">
    <property type="term" value="F:arginine deiminase activity"/>
    <property type="evidence" value="ECO:0007669"/>
    <property type="project" value="UniProtKB-UniRule"/>
</dbReference>
<name>A0A543D428_9PSEU</name>
<keyword evidence="3" id="KW-0963">Cytoplasm</keyword>
<keyword evidence="3" id="KW-0056">Arginine metabolism</keyword>
<sequence>MGRVYRVDSEVGVLRQVILHRPGLELKRLTPGNRERLLFDDVLWVARAQEEHDRFAALLRDRGVAVHLFGDLLRATLEIPEARKHVLDRIFDDRVYGPLAIDALRNCVDAMDPDTLADHLVGGITKREVLDRIPEPRSIAFHVLDADDFVLEPLPNHLYTRDTSAWIHGGVAINSMRKKARMRETVHYEAVYRWHPLFADADYAVWSEGAVNGPATTEGGDMLVLGDGAVLVGLSERTTPQGVERLARRLFAGGEVDRIVALRMPQTRAFMHLDTVLTMVDPETFVQYAGLGMLPAYTIRPGDSEKELHLTDHRPDDMHRAIADALRLPALRVLTPAQDVHSAEREQWDDGCNTLAVAPGVVVTYERTVTTNRYLRRNGIEVLDVPGGELGRGRGGPRCMSCPVVRDPA</sequence>
<dbReference type="InterPro" id="IPR003876">
    <property type="entry name" value="Arg_deiminase"/>
</dbReference>
<organism evidence="5 6">
    <name type="scientific">Pseudonocardia kunmingensis</name>
    <dbReference type="NCBI Taxonomy" id="630975"/>
    <lineage>
        <taxon>Bacteria</taxon>
        <taxon>Bacillati</taxon>
        <taxon>Actinomycetota</taxon>
        <taxon>Actinomycetes</taxon>
        <taxon>Pseudonocardiales</taxon>
        <taxon>Pseudonocardiaceae</taxon>
        <taxon>Pseudonocardia</taxon>
    </lineage>
</organism>
<feature type="active site" description="Amidino-cysteine intermediate" evidence="3 4">
    <location>
        <position position="399"/>
    </location>
</feature>
<dbReference type="GO" id="GO:0019546">
    <property type="term" value="P:L-arginine deiminase pathway"/>
    <property type="evidence" value="ECO:0007669"/>
    <property type="project" value="TreeGrafter"/>
</dbReference>
<dbReference type="PANTHER" id="PTHR47271">
    <property type="entry name" value="ARGININE DEIMINASE"/>
    <property type="match status" value="1"/>
</dbReference>
<dbReference type="EMBL" id="VFPA01000005">
    <property type="protein sequence ID" value="TQM04096.1"/>
    <property type="molecule type" value="Genomic_DNA"/>
</dbReference>
<evidence type="ECO:0000256" key="1">
    <source>
        <dbReference type="ARBA" id="ARBA00010206"/>
    </source>
</evidence>